<comment type="caution">
    <text evidence="3">The sequence shown here is derived from an EMBL/GenBank/DDBJ whole genome shotgun (WGS) entry which is preliminary data.</text>
</comment>
<dbReference type="RefSeq" id="WP_274232997.1">
    <property type="nucleotide sequence ID" value="NZ_BAABHQ010000006.1"/>
</dbReference>
<evidence type="ECO:0000256" key="1">
    <source>
        <dbReference type="SAM" id="MobiDB-lite"/>
    </source>
</evidence>
<accession>A0ABP9ED06</accession>
<dbReference type="InterPro" id="IPR036928">
    <property type="entry name" value="AS_sf"/>
</dbReference>
<dbReference type="InterPro" id="IPR000120">
    <property type="entry name" value="Amidase"/>
</dbReference>
<dbReference type="InterPro" id="IPR023631">
    <property type="entry name" value="Amidase_dom"/>
</dbReference>
<sequence>MDLVAPWRLVDARRPDAVDTARRRIDEVDDRVRAWVELVPPDAGGDGPLAGVPVGIKDIVDVAGVPTRCGSAARADAPPATDDAAITALLRGAGAVVVGKTVTTEFAFFDPGPTRNPHDPARTPGGSSSGSAAAVAAGMVPLAVGTQTAGSVVRPASYCGVAGLAVARGSLPTAGVNPLAPGLDTLGLFAASVEDLATARAALAGHAPATASGTSPRLLTWDGTDVAEVSPAMQEAHADAVAAAHVAGAGLAAWDLDLRRATVDHRMVMAAEASMTVPDAPGLGPNLRALLAEGRAVPPDELAAARERAATTREAVLARLDDADAVLVPGALGVAPAGLDATGDPVLSRPWHLLGLPALAVPGARDAAGLPLGLALIGHPDREDALLAAGRWLEPLLGR</sequence>
<dbReference type="PANTHER" id="PTHR11895">
    <property type="entry name" value="TRANSAMIDASE"/>
    <property type="match status" value="1"/>
</dbReference>
<feature type="domain" description="Amidase" evidence="2">
    <location>
        <begin position="45"/>
        <end position="210"/>
    </location>
</feature>
<dbReference type="EMBL" id="BAABHQ010000006">
    <property type="protein sequence ID" value="GAA4874967.1"/>
    <property type="molecule type" value="Genomic_DNA"/>
</dbReference>
<feature type="region of interest" description="Disordered" evidence="1">
    <location>
        <begin position="109"/>
        <end position="130"/>
    </location>
</feature>
<evidence type="ECO:0000259" key="2">
    <source>
        <dbReference type="Pfam" id="PF01425"/>
    </source>
</evidence>
<evidence type="ECO:0000313" key="3">
    <source>
        <dbReference type="EMBL" id="GAA4874967.1"/>
    </source>
</evidence>
<reference evidence="4" key="1">
    <citation type="journal article" date="2019" name="Int. J. Syst. Evol. Microbiol.">
        <title>The Global Catalogue of Microorganisms (GCM) 10K type strain sequencing project: providing services to taxonomists for standard genome sequencing and annotation.</title>
        <authorList>
            <consortium name="The Broad Institute Genomics Platform"/>
            <consortium name="The Broad Institute Genome Sequencing Center for Infectious Disease"/>
            <person name="Wu L."/>
            <person name="Ma J."/>
        </authorList>
    </citation>
    <scope>NUCLEOTIDE SEQUENCE [LARGE SCALE GENOMIC DNA]</scope>
    <source>
        <strain evidence="4">JCM 17983</strain>
    </source>
</reference>
<dbReference type="Gene3D" id="3.90.1300.10">
    <property type="entry name" value="Amidase signature (AS) domain"/>
    <property type="match status" value="1"/>
</dbReference>
<organism evidence="3 4">
    <name type="scientific">Actinomycetospora straminea</name>
    <dbReference type="NCBI Taxonomy" id="663607"/>
    <lineage>
        <taxon>Bacteria</taxon>
        <taxon>Bacillati</taxon>
        <taxon>Actinomycetota</taxon>
        <taxon>Actinomycetes</taxon>
        <taxon>Pseudonocardiales</taxon>
        <taxon>Pseudonocardiaceae</taxon>
        <taxon>Actinomycetospora</taxon>
    </lineage>
</organism>
<keyword evidence="4" id="KW-1185">Reference proteome</keyword>
<evidence type="ECO:0000313" key="4">
    <source>
        <dbReference type="Proteomes" id="UP001500457"/>
    </source>
</evidence>
<dbReference type="SUPFAM" id="SSF75304">
    <property type="entry name" value="Amidase signature (AS) enzymes"/>
    <property type="match status" value="1"/>
</dbReference>
<name>A0ABP9ED06_9PSEU</name>
<dbReference type="PANTHER" id="PTHR11895:SF151">
    <property type="entry name" value="GLUTAMYL-TRNA(GLN) AMIDOTRANSFERASE SUBUNIT A"/>
    <property type="match status" value="1"/>
</dbReference>
<proteinExistence type="predicted"/>
<dbReference type="Pfam" id="PF01425">
    <property type="entry name" value="Amidase"/>
    <property type="match status" value="1"/>
</dbReference>
<gene>
    <name evidence="3" type="ORF">GCM10023203_26260</name>
</gene>
<dbReference type="Proteomes" id="UP001500457">
    <property type="component" value="Unassembled WGS sequence"/>
</dbReference>
<protein>
    <submittedName>
        <fullName evidence="3">Amidase</fullName>
    </submittedName>
</protein>